<dbReference type="GO" id="GO:0070530">
    <property type="term" value="F:K63-linked polyubiquitin modification-dependent protein binding"/>
    <property type="evidence" value="ECO:0007669"/>
    <property type="project" value="TreeGrafter"/>
</dbReference>
<accession>A0A091DPX5</accession>
<dbReference type="GO" id="GO:0005794">
    <property type="term" value="C:Golgi apparatus"/>
    <property type="evidence" value="ECO:0007669"/>
    <property type="project" value="UniProtKB-SubCell"/>
</dbReference>
<keyword evidence="3" id="KW-1185">Reference proteome</keyword>
<dbReference type="PANTHER" id="PTHR31553:SF2">
    <property type="entry name" value="OPTINEURIN"/>
    <property type="match status" value="1"/>
</dbReference>
<dbReference type="GO" id="GO:0034067">
    <property type="term" value="P:protein localization to Golgi apparatus"/>
    <property type="evidence" value="ECO:0007669"/>
    <property type="project" value="TreeGrafter"/>
</dbReference>
<reference evidence="2 3" key="1">
    <citation type="submission" date="2013-11" db="EMBL/GenBank/DDBJ databases">
        <title>The Damaraland mole rat (Fukomys damarensis) genome and evolution of African mole rats.</title>
        <authorList>
            <person name="Gladyshev V.N."/>
            <person name="Fang X."/>
        </authorList>
    </citation>
    <scope>NUCLEOTIDE SEQUENCE [LARGE SCALE GENOMIC DNA]</scope>
    <source>
        <tissue evidence="2">Liver</tissue>
    </source>
</reference>
<dbReference type="GO" id="GO:0048471">
    <property type="term" value="C:perinuclear region of cytoplasm"/>
    <property type="evidence" value="ECO:0007669"/>
    <property type="project" value="UniProtKB-SubCell"/>
</dbReference>
<keyword evidence="1" id="KW-0862">Zinc</keyword>
<dbReference type="GO" id="GO:0008270">
    <property type="term" value="F:zinc ion binding"/>
    <property type="evidence" value="ECO:0007669"/>
    <property type="project" value="UniProtKB-KW"/>
</dbReference>
<gene>
    <name evidence="2" type="ORF">H920_13667</name>
</gene>
<evidence type="ECO:0000313" key="2">
    <source>
        <dbReference type="EMBL" id="KFO24866.1"/>
    </source>
</evidence>
<dbReference type="PANTHER" id="PTHR31553">
    <property type="entry name" value="NF-KAPPA-B ESSENTIAL MODULATOR"/>
    <property type="match status" value="1"/>
</dbReference>
<keyword evidence="1" id="KW-0967">Endosome</keyword>
<keyword evidence="1" id="KW-0968">Cytoplasmic vesicle</keyword>
<dbReference type="GO" id="GO:0043122">
    <property type="term" value="P:regulation of canonical NF-kappaB signal transduction"/>
    <property type="evidence" value="ECO:0007669"/>
    <property type="project" value="TreeGrafter"/>
</dbReference>
<dbReference type="AlphaFoldDB" id="A0A091DPX5"/>
<dbReference type="GO" id="GO:0055037">
    <property type="term" value="C:recycling endosome"/>
    <property type="evidence" value="ECO:0007669"/>
    <property type="project" value="UniProtKB-SubCell"/>
</dbReference>
<keyword evidence="1" id="KW-0863">Zinc-finger</keyword>
<dbReference type="GO" id="GO:0090161">
    <property type="term" value="P:Golgi ribbon formation"/>
    <property type="evidence" value="ECO:0007669"/>
    <property type="project" value="TreeGrafter"/>
</dbReference>
<comment type="function">
    <text evidence="1">May act by regulating membrane trafficking and cellular morphogenesis.</text>
</comment>
<name>A0A091DPX5_FUKDA</name>
<proteinExistence type="predicted"/>
<evidence type="ECO:0000256" key="1">
    <source>
        <dbReference type="RuleBase" id="RU367122"/>
    </source>
</evidence>
<dbReference type="GO" id="GO:0005634">
    <property type="term" value="C:nucleus"/>
    <property type="evidence" value="ECO:0007669"/>
    <property type="project" value="TreeGrafter"/>
</dbReference>
<evidence type="ECO:0000313" key="3">
    <source>
        <dbReference type="Proteomes" id="UP000028990"/>
    </source>
</evidence>
<dbReference type="Proteomes" id="UP000028990">
    <property type="component" value="Unassembled WGS sequence"/>
</dbReference>
<organism evidence="2 3">
    <name type="scientific">Fukomys damarensis</name>
    <name type="common">Damaraland mole rat</name>
    <name type="synonym">Cryptomys damarensis</name>
    <dbReference type="NCBI Taxonomy" id="885580"/>
    <lineage>
        <taxon>Eukaryota</taxon>
        <taxon>Metazoa</taxon>
        <taxon>Chordata</taxon>
        <taxon>Craniata</taxon>
        <taxon>Vertebrata</taxon>
        <taxon>Euteleostomi</taxon>
        <taxon>Mammalia</taxon>
        <taxon>Eutheria</taxon>
        <taxon>Euarchontoglires</taxon>
        <taxon>Glires</taxon>
        <taxon>Rodentia</taxon>
        <taxon>Hystricomorpha</taxon>
        <taxon>Bathyergidae</taxon>
        <taxon>Fukomys</taxon>
    </lineage>
</organism>
<dbReference type="EMBL" id="KN123483">
    <property type="protein sequence ID" value="KFO24866.1"/>
    <property type="molecule type" value="Genomic_DNA"/>
</dbReference>
<dbReference type="GO" id="GO:0005776">
    <property type="term" value="C:autophagosome"/>
    <property type="evidence" value="ECO:0007669"/>
    <property type="project" value="UniProtKB-SubCell"/>
</dbReference>
<sequence>MQSGIEREQAKTEEAKSKLALLQATCIQPLQERNNALRTTEKPARKESQKVDEAVLWEVNVQVGLAEKVLTSKQLQMNEMKQTISKHEEDLEIRWMHTALTFTLKEQPQRRLTEKRSNWHYSLQFC</sequence>
<dbReference type="InterPro" id="IPR051301">
    <property type="entry name" value="Optineurin/NFkB_EssMod"/>
</dbReference>
<keyword evidence="1" id="KW-0479">Metal-binding</keyword>
<protein>
    <recommendedName>
        <fullName evidence="1">Optineurin</fullName>
    </recommendedName>
</protein>
<keyword evidence="1" id="KW-0333">Golgi apparatus</keyword>
<comment type="subcellular location">
    <subcellularLocation>
        <location evidence="1">Cytoplasm</location>
        <location evidence="1">Perinuclear region</location>
    </subcellularLocation>
    <subcellularLocation>
        <location evidence="1">Golgi apparatus</location>
    </subcellularLocation>
    <subcellularLocation>
        <location evidence="1">Golgi apparatus</location>
        <location evidence="1">trans-Golgi network</location>
    </subcellularLocation>
    <subcellularLocation>
        <location evidence="1">Cytoplasmic vesicle</location>
        <location evidence="1">Autophagosome</location>
    </subcellularLocation>
    <subcellularLocation>
        <location evidence="1">Cytoplasmic vesicle</location>
    </subcellularLocation>
    <subcellularLocation>
        <location evidence="1">Recycling endosome</location>
    </subcellularLocation>
</comment>
<keyword evidence="1" id="KW-0963">Cytoplasm</keyword>